<dbReference type="RefSeq" id="XP_014158303.1">
    <property type="nucleotide sequence ID" value="XM_014302828.1"/>
</dbReference>
<evidence type="ECO:0000313" key="1">
    <source>
        <dbReference type="EMBL" id="KNC84401.1"/>
    </source>
</evidence>
<dbReference type="AlphaFoldDB" id="A0A0L0G6A3"/>
<protein>
    <submittedName>
        <fullName evidence="1">Uncharacterized protein</fullName>
    </submittedName>
</protein>
<sequence>MMMSKKGSALKFDERGSNISMFPTTQYDFVDIHSGAKYACTSIAVLAGSVLLTLGEGSAKAFATEESVRTLIEEGCKLQGNWIDINESRNSKGMVQNMAAVDEICNLEESPARAAPSCLWGQLCGKDYGMDIADAVRSLVVNKNEVTVYVLTVHKHSTMVAFLGKSGVIVFDSHRRERRFGLAPGANDESGSVLVRLKDTESLISYFHRLYCATQFPESLFTLQQLTAEGANDVAATHLINRLALATSATVQFSLERSLPDLTKKLSRGNNSSNSLSSISSMFKKKTSFFTKRPALPTA</sequence>
<dbReference type="EMBL" id="KQ241766">
    <property type="protein sequence ID" value="KNC84401.1"/>
    <property type="molecule type" value="Genomic_DNA"/>
</dbReference>
<organism evidence="1 2">
    <name type="scientific">Sphaeroforma arctica JP610</name>
    <dbReference type="NCBI Taxonomy" id="667725"/>
    <lineage>
        <taxon>Eukaryota</taxon>
        <taxon>Ichthyosporea</taxon>
        <taxon>Ichthyophonida</taxon>
        <taxon>Sphaeroforma</taxon>
    </lineage>
</organism>
<gene>
    <name evidence="1" type="ORF">SARC_03363</name>
</gene>
<reference evidence="1 2" key="1">
    <citation type="submission" date="2011-02" db="EMBL/GenBank/DDBJ databases">
        <title>The Genome Sequence of Sphaeroforma arctica JP610.</title>
        <authorList>
            <consortium name="The Broad Institute Genome Sequencing Platform"/>
            <person name="Russ C."/>
            <person name="Cuomo C."/>
            <person name="Young S.K."/>
            <person name="Zeng Q."/>
            <person name="Gargeya S."/>
            <person name="Alvarado L."/>
            <person name="Berlin A."/>
            <person name="Chapman S.B."/>
            <person name="Chen Z."/>
            <person name="Freedman E."/>
            <person name="Gellesch M."/>
            <person name="Goldberg J."/>
            <person name="Griggs A."/>
            <person name="Gujja S."/>
            <person name="Heilman E."/>
            <person name="Heiman D."/>
            <person name="Howarth C."/>
            <person name="Mehta T."/>
            <person name="Neiman D."/>
            <person name="Pearson M."/>
            <person name="Roberts A."/>
            <person name="Saif S."/>
            <person name="Shea T."/>
            <person name="Shenoy N."/>
            <person name="Sisk P."/>
            <person name="Stolte C."/>
            <person name="Sykes S."/>
            <person name="White J."/>
            <person name="Yandava C."/>
            <person name="Burger G."/>
            <person name="Gray M.W."/>
            <person name="Holland P.W.H."/>
            <person name="King N."/>
            <person name="Lang F.B.F."/>
            <person name="Roger A.J."/>
            <person name="Ruiz-Trillo I."/>
            <person name="Haas B."/>
            <person name="Nusbaum C."/>
            <person name="Birren B."/>
        </authorList>
    </citation>
    <scope>NUCLEOTIDE SEQUENCE [LARGE SCALE GENOMIC DNA]</scope>
    <source>
        <strain evidence="1 2">JP610</strain>
    </source>
</reference>
<dbReference type="Proteomes" id="UP000054560">
    <property type="component" value="Unassembled WGS sequence"/>
</dbReference>
<dbReference type="GeneID" id="25903867"/>
<accession>A0A0L0G6A3</accession>
<keyword evidence="2" id="KW-1185">Reference proteome</keyword>
<proteinExistence type="predicted"/>
<evidence type="ECO:0000313" key="2">
    <source>
        <dbReference type="Proteomes" id="UP000054560"/>
    </source>
</evidence>
<name>A0A0L0G6A3_9EUKA</name>